<organism evidence="10 11">
    <name type="scientific">Variibacter gotjawalensis</name>
    <dbReference type="NCBI Taxonomy" id="1333996"/>
    <lineage>
        <taxon>Bacteria</taxon>
        <taxon>Pseudomonadati</taxon>
        <taxon>Pseudomonadota</taxon>
        <taxon>Alphaproteobacteria</taxon>
        <taxon>Hyphomicrobiales</taxon>
        <taxon>Nitrobacteraceae</taxon>
        <taxon>Variibacter</taxon>
    </lineage>
</organism>
<reference evidence="10 11" key="1">
    <citation type="submission" date="2015-08" db="EMBL/GenBank/DDBJ databases">
        <title>Investigation of the bacterial diversity of lava forest soil.</title>
        <authorList>
            <person name="Lee J.S."/>
        </authorList>
    </citation>
    <scope>NUCLEOTIDE SEQUENCE [LARGE SCALE GENOMIC DNA]</scope>
    <source>
        <strain evidence="10 11">GJW-30</strain>
    </source>
</reference>
<dbReference type="OrthoDB" id="9150135at2"/>
<evidence type="ECO:0000259" key="9">
    <source>
        <dbReference type="Pfam" id="PF12832"/>
    </source>
</evidence>
<feature type="transmembrane region" description="Helical" evidence="8">
    <location>
        <begin position="262"/>
        <end position="279"/>
    </location>
</feature>
<evidence type="ECO:0000256" key="8">
    <source>
        <dbReference type="SAM" id="Phobius"/>
    </source>
</evidence>
<evidence type="ECO:0000256" key="7">
    <source>
        <dbReference type="ARBA" id="ARBA00023136"/>
    </source>
</evidence>
<dbReference type="InterPro" id="IPR036259">
    <property type="entry name" value="MFS_trans_sf"/>
</dbReference>
<name>A0A0S3PUX3_9BRAD</name>
<feature type="transmembrane region" description="Helical" evidence="8">
    <location>
        <begin position="69"/>
        <end position="86"/>
    </location>
</feature>
<feature type="transmembrane region" description="Helical" evidence="8">
    <location>
        <begin position="157"/>
        <end position="178"/>
    </location>
</feature>
<accession>A0A0S3PUX3</accession>
<dbReference type="PANTHER" id="PTHR23522">
    <property type="entry name" value="BLL5896 PROTEIN"/>
    <property type="match status" value="1"/>
</dbReference>
<feature type="transmembrane region" description="Helical" evidence="8">
    <location>
        <begin position="199"/>
        <end position="219"/>
    </location>
</feature>
<protein>
    <submittedName>
        <fullName evidence="10">Putative 3-phenylpropionic acid transporter</fullName>
    </submittedName>
</protein>
<feature type="transmembrane region" description="Helical" evidence="8">
    <location>
        <begin position="231"/>
        <end position="250"/>
    </location>
</feature>
<evidence type="ECO:0000256" key="3">
    <source>
        <dbReference type="ARBA" id="ARBA00022475"/>
    </source>
</evidence>
<dbReference type="Pfam" id="PF12832">
    <property type="entry name" value="MFS_1_like"/>
    <property type="match status" value="1"/>
</dbReference>
<evidence type="ECO:0000256" key="2">
    <source>
        <dbReference type="ARBA" id="ARBA00022448"/>
    </source>
</evidence>
<comment type="subcellular location">
    <subcellularLocation>
        <location evidence="1">Cell inner membrane</location>
        <topology evidence="1">Multi-pass membrane protein</topology>
    </subcellularLocation>
</comment>
<feature type="transmembrane region" description="Helical" evidence="8">
    <location>
        <begin position="39"/>
        <end position="57"/>
    </location>
</feature>
<dbReference type="Proteomes" id="UP000236884">
    <property type="component" value="Chromosome"/>
</dbReference>
<feature type="domain" description="Major facilitator superfamily associated" evidence="9">
    <location>
        <begin position="6"/>
        <end position="351"/>
    </location>
</feature>
<feature type="transmembrane region" description="Helical" evidence="8">
    <location>
        <begin position="351"/>
        <end position="370"/>
    </location>
</feature>
<evidence type="ECO:0000256" key="4">
    <source>
        <dbReference type="ARBA" id="ARBA00022519"/>
    </source>
</evidence>
<dbReference type="PIRSF" id="PIRSF004925">
    <property type="entry name" value="HcaT"/>
    <property type="match status" value="1"/>
</dbReference>
<dbReference type="GO" id="GO:0030395">
    <property type="term" value="F:lactose binding"/>
    <property type="evidence" value="ECO:0007669"/>
    <property type="project" value="TreeGrafter"/>
</dbReference>
<sequence>MDFIPRLALLYGGIFGAIGVALPFLPLWLAAKGLDDKDIGYTLALATAVRVITMPITTRAADHFGNLKIAIMIACLIGAIFTTTLAHSSGVAAIMIIYALSSAAGGTTLPLTEAYAWRGLTERGRAYGPVRVWASGAFIIATLITGTLQGWLKPTEIIWVLVAVNCWAVLASTLLIPVQKPAPTERKARVVELLQSPTLLAVIVSSALIQASHAVYYAFGTLHWKQAGIGGFTISLLWITGVVAESFLFVGSARFSPRITSTVLIGFGALGAMVRWTAMTFDPPLAILFPLQCLHAISFAATYLGAVQYIANSAPPALAATAQGILASLNGLAMAAGMLASGLLFARYGTMSYAAMTIVAAVGGIAALSAQRFSAREAR</sequence>
<dbReference type="KEGG" id="vgo:GJW-30_1_02231"/>
<keyword evidence="6 8" id="KW-1133">Transmembrane helix</keyword>
<feature type="transmembrane region" description="Helical" evidence="8">
    <location>
        <begin position="7"/>
        <end position="27"/>
    </location>
</feature>
<dbReference type="InterPro" id="IPR026032">
    <property type="entry name" value="HcaT-like"/>
</dbReference>
<dbReference type="Gene3D" id="1.20.1250.20">
    <property type="entry name" value="MFS general substrate transporter like domains"/>
    <property type="match status" value="2"/>
</dbReference>
<gene>
    <name evidence="10" type="primary">hcaT</name>
    <name evidence="10" type="ORF">GJW-30_1_02231</name>
</gene>
<evidence type="ECO:0000256" key="6">
    <source>
        <dbReference type="ARBA" id="ARBA00022989"/>
    </source>
</evidence>
<feature type="transmembrane region" description="Helical" evidence="8">
    <location>
        <begin position="92"/>
        <end position="111"/>
    </location>
</feature>
<dbReference type="InterPro" id="IPR024989">
    <property type="entry name" value="MFS_assoc_dom"/>
</dbReference>
<keyword evidence="11" id="KW-1185">Reference proteome</keyword>
<keyword evidence="4" id="KW-0997">Cell inner membrane</keyword>
<proteinExistence type="predicted"/>
<evidence type="ECO:0000256" key="1">
    <source>
        <dbReference type="ARBA" id="ARBA00004429"/>
    </source>
</evidence>
<feature type="transmembrane region" description="Helical" evidence="8">
    <location>
        <begin position="318"/>
        <end position="345"/>
    </location>
</feature>
<evidence type="ECO:0000313" key="10">
    <source>
        <dbReference type="EMBL" id="BAT59698.1"/>
    </source>
</evidence>
<dbReference type="AlphaFoldDB" id="A0A0S3PUX3"/>
<dbReference type="GO" id="GO:0005886">
    <property type="term" value="C:plasma membrane"/>
    <property type="evidence" value="ECO:0007669"/>
    <property type="project" value="UniProtKB-SubCell"/>
</dbReference>
<evidence type="ECO:0000313" key="11">
    <source>
        <dbReference type="Proteomes" id="UP000236884"/>
    </source>
</evidence>
<dbReference type="EMBL" id="AP014946">
    <property type="protein sequence ID" value="BAT59698.1"/>
    <property type="molecule type" value="Genomic_DNA"/>
</dbReference>
<feature type="transmembrane region" description="Helical" evidence="8">
    <location>
        <begin position="132"/>
        <end position="151"/>
    </location>
</feature>
<feature type="transmembrane region" description="Helical" evidence="8">
    <location>
        <begin position="285"/>
        <end position="306"/>
    </location>
</feature>
<keyword evidence="3" id="KW-1003">Cell membrane</keyword>
<keyword evidence="5 8" id="KW-0812">Transmembrane</keyword>
<dbReference type="GO" id="GO:0015528">
    <property type="term" value="F:lactose:proton symporter activity"/>
    <property type="evidence" value="ECO:0007669"/>
    <property type="project" value="TreeGrafter"/>
</dbReference>
<evidence type="ECO:0000256" key="5">
    <source>
        <dbReference type="ARBA" id="ARBA00022692"/>
    </source>
</evidence>
<dbReference type="SUPFAM" id="SSF103473">
    <property type="entry name" value="MFS general substrate transporter"/>
    <property type="match status" value="1"/>
</dbReference>
<keyword evidence="7 8" id="KW-0472">Membrane</keyword>
<dbReference type="NCBIfam" id="NF037955">
    <property type="entry name" value="mfs"/>
    <property type="match status" value="1"/>
</dbReference>
<dbReference type="RefSeq" id="WP_096355283.1">
    <property type="nucleotide sequence ID" value="NZ_AP014946.1"/>
</dbReference>
<dbReference type="PANTHER" id="PTHR23522:SF10">
    <property type="entry name" value="3-PHENYLPROPIONIC ACID TRANSPORTER-RELATED"/>
    <property type="match status" value="1"/>
</dbReference>
<keyword evidence="2" id="KW-0813">Transport</keyword>